<dbReference type="Proteomes" id="UP001143347">
    <property type="component" value="Unassembled WGS sequence"/>
</dbReference>
<accession>A0A9X3D4J6</accession>
<keyword evidence="2" id="KW-0479">Metal-binding</keyword>
<dbReference type="Pfam" id="PF00884">
    <property type="entry name" value="Sulfatase"/>
    <property type="match status" value="1"/>
</dbReference>
<evidence type="ECO:0000256" key="2">
    <source>
        <dbReference type="ARBA" id="ARBA00022723"/>
    </source>
</evidence>
<evidence type="ECO:0000256" key="4">
    <source>
        <dbReference type="SAM" id="MobiDB-lite"/>
    </source>
</evidence>
<evidence type="ECO:0000256" key="3">
    <source>
        <dbReference type="ARBA" id="ARBA00022801"/>
    </source>
</evidence>
<evidence type="ECO:0000313" key="7">
    <source>
        <dbReference type="Proteomes" id="UP001143347"/>
    </source>
</evidence>
<keyword evidence="7" id="KW-1185">Reference proteome</keyword>
<dbReference type="AlphaFoldDB" id="A0A9X3D4J6"/>
<feature type="domain" description="Sulfatase N-terminal" evidence="5">
    <location>
        <begin position="23"/>
        <end position="298"/>
    </location>
</feature>
<comment type="caution">
    <text evidence="6">The sequence shown here is derived from an EMBL/GenBank/DDBJ whole genome shotgun (WGS) entry which is preliminary data.</text>
</comment>
<dbReference type="InterPro" id="IPR017850">
    <property type="entry name" value="Alkaline_phosphatase_core_sf"/>
</dbReference>
<dbReference type="SUPFAM" id="SSF53649">
    <property type="entry name" value="Alkaline phosphatase-like"/>
    <property type="match status" value="1"/>
</dbReference>
<organism evidence="6 7">
    <name type="scientific">Gordonia aquimaris</name>
    <dbReference type="NCBI Taxonomy" id="2984863"/>
    <lineage>
        <taxon>Bacteria</taxon>
        <taxon>Bacillati</taxon>
        <taxon>Actinomycetota</taxon>
        <taxon>Actinomycetes</taxon>
        <taxon>Mycobacteriales</taxon>
        <taxon>Gordoniaceae</taxon>
        <taxon>Gordonia</taxon>
    </lineage>
</organism>
<protein>
    <submittedName>
        <fullName evidence="6">Sulfatase</fullName>
    </submittedName>
</protein>
<reference evidence="6" key="1">
    <citation type="submission" date="2022-10" db="EMBL/GenBank/DDBJ databases">
        <title>WGS of marine actinomycetes from Thailand.</title>
        <authorList>
            <person name="Thawai C."/>
        </authorList>
    </citation>
    <scope>NUCLEOTIDE SEQUENCE</scope>
    <source>
        <strain evidence="6">SW21</strain>
    </source>
</reference>
<evidence type="ECO:0000313" key="6">
    <source>
        <dbReference type="EMBL" id="MCX2964883.1"/>
    </source>
</evidence>
<dbReference type="CDD" id="cd16027">
    <property type="entry name" value="SGSH"/>
    <property type="match status" value="1"/>
</dbReference>
<dbReference type="InterPro" id="IPR024607">
    <property type="entry name" value="Sulfatase_CS"/>
</dbReference>
<dbReference type="GO" id="GO:0005737">
    <property type="term" value="C:cytoplasm"/>
    <property type="evidence" value="ECO:0007669"/>
    <property type="project" value="TreeGrafter"/>
</dbReference>
<evidence type="ECO:0000256" key="1">
    <source>
        <dbReference type="ARBA" id="ARBA00008779"/>
    </source>
</evidence>
<sequence length="445" mass="48592">MSTAQSLGVSAADARSSETPRENVLMIHWHDLGRHLGCYGAAGVNSPHLDGLAANGIRFTAAHATAPLCSPARGSLFTGRYPHSTGLIGLAHHGSEYRDGVRTLPFLLSQVGYRTVLIGMQHESAAATTLGFDTVDDSDTRGDVVSDRAAEWLTEHVRVSDERPFFLTAGFFEAHRPYPEDRYPPADPTSITVPDFLPDTDDVRADLAGLHGTIATADAAVGRLLAAVADLGLDETTWIVFVTDHGLAFPRAKSTLYETGTGIALIIRPPRRRDLLPRSHDGLMSGVDLVPTVLDLLSVPVPDDVDGLSHAEAIVGDTETPCRTEVFTEKTYHDAFDPIRAVRTRDFSYIENYAIRPTLQLPRDIAESRSARSIDQAAAQKPRPLRELYDLTADPGELHNLADDPAHRETQRILAETLAQWRERTGDTIPEEAEGDAIAERFTDR</sequence>
<proteinExistence type="inferred from homology"/>
<dbReference type="PANTHER" id="PTHR45953">
    <property type="entry name" value="IDURONATE 2-SULFATASE"/>
    <property type="match status" value="1"/>
</dbReference>
<dbReference type="GO" id="GO:0008484">
    <property type="term" value="F:sulfuric ester hydrolase activity"/>
    <property type="evidence" value="ECO:0007669"/>
    <property type="project" value="TreeGrafter"/>
</dbReference>
<dbReference type="EMBL" id="JAPKFM010000011">
    <property type="protein sequence ID" value="MCX2964883.1"/>
    <property type="molecule type" value="Genomic_DNA"/>
</dbReference>
<name>A0A9X3D4J6_9ACTN</name>
<keyword evidence="3" id="KW-0378">Hydrolase</keyword>
<evidence type="ECO:0000259" key="5">
    <source>
        <dbReference type="Pfam" id="PF00884"/>
    </source>
</evidence>
<dbReference type="PANTHER" id="PTHR45953:SF1">
    <property type="entry name" value="IDURONATE 2-SULFATASE"/>
    <property type="match status" value="1"/>
</dbReference>
<dbReference type="Gene3D" id="3.40.720.10">
    <property type="entry name" value="Alkaline Phosphatase, subunit A"/>
    <property type="match status" value="1"/>
</dbReference>
<dbReference type="RefSeq" id="WP_266061933.1">
    <property type="nucleotide sequence ID" value="NZ_JAPKFM010000011.1"/>
</dbReference>
<comment type="similarity">
    <text evidence="1">Belongs to the sulfatase family.</text>
</comment>
<dbReference type="PROSITE" id="PS00523">
    <property type="entry name" value="SULFATASE_1"/>
    <property type="match status" value="1"/>
</dbReference>
<gene>
    <name evidence="6" type="ORF">OSB52_12365</name>
</gene>
<dbReference type="InterPro" id="IPR000917">
    <property type="entry name" value="Sulfatase_N"/>
</dbReference>
<feature type="region of interest" description="Disordered" evidence="4">
    <location>
        <begin position="421"/>
        <end position="445"/>
    </location>
</feature>
<dbReference type="GO" id="GO:0046872">
    <property type="term" value="F:metal ion binding"/>
    <property type="evidence" value="ECO:0007669"/>
    <property type="project" value="UniProtKB-KW"/>
</dbReference>